<dbReference type="EMBL" id="CADCUK010000043">
    <property type="protein sequence ID" value="CAA9366146.1"/>
    <property type="molecule type" value="Genomic_DNA"/>
</dbReference>
<sequence length="139" mass="14603">VATQRDRDPAGALADHCCGHDGATGRGRRGRHHLRRRGHRRLRIPAGAPSSGPGLLRAGAVALRPVPRPGAGVPARQRHPAHRHRPQLRGAREAGGGGSDPDRVELLPRTGDRGGEGDPGGVRRAAERCPGGEVRSRAV</sequence>
<feature type="compositionally biased region" description="Basic residues" evidence="1">
    <location>
        <begin position="26"/>
        <end position="43"/>
    </location>
</feature>
<proteinExistence type="predicted"/>
<feature type="region of interest" description="Disordered" evidence="1">
    <location>
        <begin position="1"/>
        <end position="139"/>
    </location>
</feature>
<evidence type="ECO:0000256" key="1">
    <source>
        <dbReference type="SAM" id="MobiDB-lite"/>
    </source>
</evidence>
<name>A0A6J4MTG4_9ACTN</name>
<organism evidence="2">
    <name type="scientific">uncultured Nocardioidaceae bacterium</name>
    <dbReference type="NCBI Taxonomy" id="253824"/>
    <lineage>
        <taxon>Bacteria</taxon>
        <taxon>Bacillati</taxon>
        <taxon>Actinomycetota</taxon>
        <taxon>Actinomycetes</taxon>
        <taxon>Propionibacteriales</taxon>
        <taxon>Nocardioidaceae</taxon>
        <taxon>environmental samples</taxon>
    </lineage>
</organism>
<reference evidence="2" key="1">
    <citation type="submission" date="2020-02" db="EMBL/GenBank/DDBJ databases">
        <authorList>
            <person name="Meier V. D."/>
        </authorList>
    </citation>
    <scope>NUCLEOTIDE SEQUENCE</scope>
    <source>
        <strain evidence="2">AVDCRST_MAG47</strain>
    </source>
</reference>
<gene>
    <name evidence="2" type="ORF">AVDCRST_MAG47-595</name>
</gene>
<accession>A0A6J4MTG4</accession>
<feature type="non-terminal residue" evidence="2">
    <location>
        <position position="1"/>
    </location>
</feature>
<dbReference type="AlphaFoldDB" id="A0A6J4MTG4"/>
<protein>
    <submittedName>
        <fullName evidence="2">Uncharacterized protein</fullName>
    </submittedName>
</protein>
<feature type="non-terminal residue" evidence="2">
    <location>
        <position position="139"/>
    </location>
</feature>
<feature type="compositionally biased region" description="Basic and acidic residues" evidence="1">
    <location>
        <begin position="100"/>
        <end position="116"/>
    </location>
</feature>
<feature type="compositionally biased region" description="Basic residues" evidence="1">
    <location>
        <begin position="76"/>
        <end position="87"/>
    </location>
</feature>
<evidence type="ECO:0000313" key="2">
    <source>
        <dbReference type="EMBL" id="CAA9366146.1"/>
    </source>
</evidence>